<dbReference type="EMBL" id="JBHUDE010000163">
    <property type="protein sequence ID" value="MFD1609806.1"/>
    <property type="molecule type" value="Genomic_DNA"/>
</dbReference>
<evidence type="ECO:0000313" key="2">
    <source>
        <dbReference type="EMBL" id="MFD1609806.1"/>
    </source>
</evidence>
<dbReference type="Proteomes" id="UP001597221">
    <property type="component" value="Unassembled WGS sequence"/>
</dbReference>
<keyword evidence="1" id="KW-0812">Transmembrane</keyword>
<keyword evidence="1" id="KW-0472">Membrane</keyword>
<feature type="transmembrane region" description="Helical" evidence="1">
    <location>
        <begin position="270"/>
        <end position="293"/>
    </location>
</feature>
<evidence type="ECO:0000256" key="1">
    <source>
        <dbReference type="SAM" id="Phobius"/>
    </source>
</evidence>
<reference evidence="3" key="1">
    <citation type="journal article" date="2019" name="Int. J. Syst. Evol. Microbiol.">
        <title>The Global Catalogue of Microorganisms (GCM) 10K type strain sequencing project: providing services to taxonomists for standard genome sequencing and annotation.</title>
        <authorList>
            <consortium name="The Broad Institute Genomics Platform"/>
            <consortium name="The Broad Institute Genome Sequencing Center for Infectious Disease"/>
            <person name="Wu L."/>
            <person name="Ma J."/>
        </authorList>
    </citation>
    <scope>NUCLEOTIDE SEQUENCE [LARGE SCALE GENOMIC DNA]</scope>
    <source>
        <strain evidence="3">CGMCC 1.12376</strain>
    </source>
</reference>
<name>A0ABW4HW68_9BACI</name>
<proteinExistence type="predicted"/>
<feature type="transmembrane region" description="Helical" evidence="1">
    <location>
        <begin position="12"/>
        <end position="30"/>
    </location>
</feature>
<evidence type="ECO:0000313" key="3">
    <source>
        <dbReference type="Proteomes" id="UP001597221"/>
    </source>
</evidence>
<keyword evidence="1" id="KW-1133">Transmembrane helix</keyword>
<dbReference type="RefSeq" id="WP_379599310.1">
    <property type="nucleotide sequence ID" value="NZ_JBHUDE010000163.1"/>
</dbReference>
<gene>
    <name evidence="2" type="ORF">ACFSBH_19490</name>
</gene>
<comment type="caution">
    <text evidence="2">The sequence shown here is derived from an EMBL/GenBank/DDBJ whole genome shotgun (WGS) entry which is preliminary data.</text>
</comment>
<protein>
    <recommendedName>
        <fullName evidence="4">Type II secretion system protein GspF domain-containing protein</fullName>
    </recommendedName>
</protein>
<organism evidence="2 3">
    <name type="scientific">Oceanobacillus luteolus</name>
    <dbReference type="NCBI Taxonomy" id="1274358"/>
    <lineage>
        <taxon>Bacteria</taxon>
        <taxon>Bacillati</taxon>
        <taxon>Bacillota</taxon>
        <taxon>Bacilli</taxon>
        <taxon>Bacillales</taxon>
        <taxon>Bacillaceae</taxon>
        <taxon>Oceanobacillus</taxon>
    </lineage>
</organism>
<accession>A0ABW4HW68</accession>
<evidence type="ECO:0008006" key="4">
    <source>
        <dbReference type="Google" id="ProtNLM"/>
    </source>
</evidence>
<feature type="transmembrane region" description="Helical" evidence="1">
    <location>
        <begin position="82"/>
        <end position="99"/>
    </location>
</feature>
<sequence length="300" mass="34807">MNIIVLLEILKYMVFGIFLFAGTIVLYRTITPKELRETHRLRFKEKLFYSAKSTEKKLQNKSFDEKLKEAGLSYLNSFRYEIIRLIIVLLFIVNYLILPAVRGEGLTAVSLSILLLIWLLTEHRFQIPVSLINPALNLLISNKQKKRSIELFTLYDVLKSDLQALHDNQSVNVYNLMKDSLPMYRHIDGTVSRFLSTFLTNPKAAEKVFYEDIKTLGAKTLGEIIIKIDNLSRDEALEIIQTESNSYAQHFFKEEFREGQKRKNRLQTLFSINVLFNAAWLIIFITSMLLIQIGSVSDIM</sequence>
<keyword evidence="3" id="KW-1185">Reference proteome</keyword>
<feature type="transmembrane region" description="Helical" evidence="1">
    <location>
        <begin position="105"/>
        <end position="121"/>
    </location>
</feature>